<feature type="domain" description="AAA" evidence="18">
    <location>
        <begin position="601"/>
        <end position="738"/>
    </location>
</feature>
<keyword evidence="6" id="KW-0997">Cell inner membrane</keyword>
<dbReference type="Pfam" id="PF13614">
    <property type="entry name" value="AAA_31"/>
    <property type="match status" value="1"/>
</dbReference>
<evidence type="ECO:0000256" key="8">
    <source>
        <dbReference type="ARBA" id="ARBA00022692"/>
    </source>
</evidence>
<keyword evidence="5" id="KW-1003">Cell membrane</keyword>
<keyword evidence="21" id="KW-1185">Reference proteome</keyword>
<evidence type="ECO:0000313" key="21">
    <source>
        <dbReference type="Proteomes" id="UP000282002"/>
    </source>
</evidence>
<evidence type="ECO:0000256" key="9">
    <source>
        <dbReference type="ARBA" id="ARBA00022741"/>
    </source>
</evidence>
<dbReference type="InterPro" id="IPR025669">
    <property type="entry name" value="AAA_dom"/>
</dbReference>
<evidence type="ECO:0000259" key="17">
    <source>
        <dbReference type="Pfam" id="PF02706"/>
    </source>
</evidence>
<evidence type="ECO:0000256" key="6">
    <source>
        <dbReference type="ARBA" id="ARBA00022519"/>
    </source>
</evidence>
<evidence type="ECO:0000259" key="18">
    <source>
        <dbReference type="Pfam" id="PF13614"/>
    </source>
</evidence>
<evidence type="ECO:0000256" key="1">
    <source>
        <dbReference type="ARBA" id="ARBA00004429"/>
    </source>
</evidence>
<dbReference type="InterPro" id="IPR005702">
    <property type="entry name" value="Wzc-like_C"/>
</dbReference>
<comment type="subcellular location">
    <subcellularLocation>
        <location evidence="1">Cell inner membrane</location>
        <topology evidence="1">Multi-pass membrane protein</topology>
    </subcellularLocation>
</comment>
<comment type="similarity">
    <text evidence="3">Belongs to the etk/wzc family.</text>
</comment>
<organism evidence="20 21">
    <name type="scientific">Tabrizicola piscis</name>
    <dbReference type="NCBI Taxonomy" id="2494374"/>
    <lineage>
        <taxon>Bacteria</taxon>
        <taxon>Pseudomonadati</taxon>
        <taxon>Pseudomonadota</taxon>
        <taxon>Alphaproteobacteria</taxon>
        <taxon>Rhodobacterales</taxon>
        <taxon>Paracoccaceae</taxon>
        <taxon>Tabrizicola</taxon>
    </lineage>
</organism>
<evidence type="ECO:0000256" key="12">
    <source>
        <dbReference type="ARBA" id="ARBA00022989"/>
    </source>
</evidence>
<name>A0A3S8U3N2_9RHOB</name>
<reference evidence="20 21" key="1">
    <citation type="submission" date="2018-12" db="EMBL/GenBank/DDBJ databases">
        <title>Complete genome sequencing of Tabrizicola sp. K13M18.</title>
        <authorList>
            <person name="Bae J.-W."/>
        </authorList>
    </citation>
    <scope>NUCLEOTIDE SEQUENCE [LARGE SCALE GENOMIC DNA]</scope>
    <source>
        <strain evidence="20 21">K13M18</strain>
    </source>
</reference>
<accession>A0A3S8U3N2</accession>
<keyword evidence="8 16" id="KW-0812">Transmembrane</keyword>
<keyword evidence="7" id="KW-0808">Transferase</keyword>
<proteinExistence type="inferred from homology"/>
<dbReference type="InterPro" id="IPR032807">
    <property type="entry name" value="GNVR"/>
</dbReference>
<dbReference type="GO" id="GO:0005886">
    <property type="term" value="C:plasma membrane"/>
    <property type="evidence" value="ECO:0007669"/>
    <property type="project" value="UniProtKB-SubCell"/>
</dbReference>
<gene>
    <name evidence="20" type="ORF">EI545_04360</name>
</gene>
<dbReference type="OrthoDB" id="230260at2"/>
<dbReference type="SUPFAM" id="SSF52540">
    <property type="entry name" value="P-loop containing nucleoside triphosphate hydrolases"/>
    <property type="match status" value="1"/>
</dbReference>
<evidence type="ECO:0000256" key="11">
    <source>
        <dbReference type="ARBA" id="ARBA00022840"/>
    </source>
</evidence>
<dbReference type="InterPro" id="IPR003856">
    <property type="entry name" value="LPS_length_determ_N"/>
</dbReference>
<evidence type="ECO:0000256" key="2">
    <source>
        <dbReference type="ARBA" id="ARBA00007316"/>
    </source>
</evidence>
<keyword evidence="14" id="KW-0829">Tyrosine-protein kinase</keyword>
<dbReference type="GO" id="GO:0004713">
    <property type="term" value="F:protein tyrosine kinase activity"/>
    <property type="evidence" value="ECO:0007669"/>
    <property type="project" value="TreeGrafter"/>
</dbReference>
<dbReference type="Pfam" id="PF13807">
    <property type="entry name" value="GNVR"/>
    <property type="match status" value="1"/>
</dbReference>
<keyword evidence="10" id="KW-0418">Kinase</keyword>
<evidence type="ECO:0000259" key="19">
    <source>
        <dbReference type="Pfam" id="PF13807"/>
    </source>
</evidence>
<dbReference type="Proteomes" id="UP000282002">
    <property type="component" value="Chromosome"/>
</dbReference>
<dbReference type="InterPro" id="IPR050445">
    <property type="entry name" value="Bact_polysacc_biosynth/exp"/>
</dbReference>
<feature type="domain" description="Polysaccharide chain length determinant N-terminal" evidence="17">
    <location>
        <begin position="25"/>
        <end position="117"/>
    </location>
</feature>
<evidence type="ECO:0000256" key="13">
    <source>
        <dbReference type="ARBA" id="ARBA00023136"/>
    </source>
</evidence>
<evidence type="ECO:0000256" key="7">
    <source>
        <dbReference type="ARBA" id="ARBA00022679"/>
    </source>
</evidence>
<keyword evidence="9" id="KW-0547">Nucleotide-binding</keyword>
<dbReference type="AlphaFoldDB" id="A0A3S8U3N2"/>
<evidence type="ECO:0000256" key="15">
    <source>
        <dbReference type="ARBA" id="ARBA00051245"/>
    </source>
</evidence>
<feature type="transmembrane region" description="Helical" evidence="16">
    <location>
        <begin position="42"/>
        <end position="60"/>
    </location>
</feature>
<feature type="domain" description="Tyrosine-protein kinase G-rich" evidence="19">
    <location>
        <begin position="419"/>
        <end position="491"/>
    </location>
</feature>
<evidence type="ECO:0000256" key="4">
    <source>
        <dbReference type="ARBA" id="ARBA00011903"/>
    </source>
</evidence>
<evidence type="ECO:0000256" key="5">
    <source>
        <dbReference type="ARBA" id="ARBA00022475"/>
    </source>
</evidence>
<dbReference type="InterPro" id="IPR027417">
    <property type="entry name" value="P-loop_NTPase"/>
</dbReference>
<dbReference type="EMBL" id="CP034328">
    <property type="protein sequence ID" value="AZL58139.1"/>
    <property type="molecule type" value="Genomic_DNA"/>
</dbReference>
<keyword evidence="12 16" id="KW-1133">Transmembrane helix</keyword>
<keyword evidence="13 16" id="KW-0472">Membrane</keyword>
<dbReference type="RefSeq" id="WP_125324340.1">
    <property type="nucleotide sequence ID" value="NZ_CP034328.1"/>
</dbReference>
<dbReference type="PANTHER" id="PTHR32309:SF13">
    <property type="entry name" value="FERRIC ENTEROBACTIN TRANSPORT PROTEIN FEPE"/>
    <property type="match status" value="1"/>
</dbReference>
<dbReference type="EC" id="2.7.10.2" evidence="4"/>
<dbReference type="KEGG" id="taw:EI545_04360"/>
<comment type="catalytic activity">
    <reaction evidence="15">
        <text>L-tyrosyl-[protein] + ATP = O-phospho-L-tyrosyl-[protein] + ADP + H(+)</text>
        <dbReference type="Rhea" id="RHEA:10596"/>
        <dbReference type="Rhea" id="RHEA-COMP:10136"/>
        <dbReference type="Rhea" id="RHEA-COMP:20101"/>
        <dbReference type="ChEBI" id="CHEBI:15378"/>
        <dbReference type="ChEBI" id="CHEBI:30616"/>
        <dbReference type="ChEBI" id="CHEBI:46858"/>
        <dbReference type="ChEBI" id="CHEBI:61978"/>
        <dbReference type="ChEBI" id="CHEBI:456216"/>
        <dbReference type="EC" id="2.7.10.2"/>
    </reaction>
</comment>
<evidence type="ECO:0000256" key="3">
    <source>
        <dbReference type="ARBA" id="ARBA00008883"/>
    </source>
</evidence>
<dbReference type="Gene3D" id="3.40.50.300">
    <property type="entry name" value="P-loop containing nucleotide triphosphate hydrolases"/>
    <property type="match status" value="1"/>
</dbReference>
<dbReference type="PANTHER" id="PTHR32309">
    <property type="entry name" value="TYROSINE-PROTEIN KINASE"/>
    <property type="match status" value="1"/>
</dbReference>
<protein>
    <recommendedName>
        <fullName evidence="4">non-specific protein-tyrosine kinase</fullName>
        <ecNumber evidence="4">2.7.10.2</ecNumber>
    </recommendedName>
</protein>
<keyword evidence="11" id="KW-0067">ATP-binding</keyword>
<sequence length="797" mass="85322">MTQIGLRLADSPNTLSPRAAEERADTIDLSRLLAIVRRRRRAILVPVALSLALGVAYLATTPKSYLASSTLLLDAGTSAVVRELVAMDSSRLSDVAIENARLVIRSDILAAAVAQKLDLATNDSFLNPPRSLASRLVRGAVGVVRLPVDVARMVFQPAPSPATAPGAEVGQVPPQIIRDLSGKIGVERISRSGGVSVYFRSHDPALAAAIVNAYSEAYIADVLSANFESTERTTEWLQGRLSDLEAAAADAAAAAEAFRAENGLMSSDGRFMSEESVSELNADLGEAIADAARSKALVESYEAVVSRGVEGLQSGAQVGTGTTVDPALEELQSNLSNAVADLNRITASFGADHPQAELMTGAVATAAERLFTGVQQRLERARGEYAVSQARVEALRDSLGVAMGDNAAGGAARVELRALEQRAETLSTLYQTFLTQFQEIDQQKDFPIADVRILSLAEVPRDADGPRASRVLAVMLVMGLFFGTLLAAVREWRDRFLRTGEDVATASGLPFLGYLPDMTLTTPATTSLQRVWQAARRLLNRSDHDAPDEPPLEVQNHAIYTETLQNIRLGLSILHASGRERPLGMRRVREVPPGGEHLVVGITSVRPGEGKSTLALDLASTLAASGKPVLLIDADMRRSGLSRGLGITSGPSLVEVALGQVPWTEALRKHDLAGVDVLPCVFPGGIVHVAELLTSKPVQDMLRDARQTYAHVIVDLAPLGPVVDARLLLRALDHVVMVAEWGTTPKALLRRVVEAEQTLAERLVGVVLNRVDMVALRDYVDRSSLEAYLGTYGEYQS</sequence>
<dbReference type="Pfam" id="PF02706">
    <property type="entry name" value="Wzz"/>
    <property type="match status" value="1"/>
</dbReference>
<evidence type="ECO:0000313" key="20">
    <source>
        <dbReference type="EMBL" id="AZL58139.1"/>
    </source>
</evidence>
<dbReference type="CDD" id="cd05387">
    <property type="entry name" value="BY-kinase"/>
    <property type="match status" value="1"/>
</dbReference>
<evidence type="ECO:0000256" key="10">
    <source>
        <dbReference type="ARBA" id="ARBA00022777"/>
    </source>
</evidence>
<comment type="similarity">
    <text evidence="2">Belongs to the CpsD/CapB family.</text>
</comment>
<evidence type="ECO:0000256" key="14">
    <source>
        <dbReference type="ARBA" id="ARBA00023137"/>
    </source>
</evidence>
<evidence type="ECO:0000256" key="16">
    <source>
        <dbReference type="SAM" id="Phobius"/>
    </source>
</evidence>